<dbReference type="AlphaFoldDB" id="A0A538T5Z9"/>
<proteinExistence type="predicted"/>
<dbReference type="InterPro" id="IPR029016">
    <property type="entry name" value="GAF-like_dom_sf"/>
</dbReference>
<dbReference type="SUPFAM" id="SSF81606">
    <property type="entry name" value="PP2C-like"/>
    <property type="match status" value="1"/>
</dbReference>
<dbReference type="EMBL" id="VBOS01000064">
    <property type="protein sequence ID" value="TMQ58904.1"/>
    <property type="molecule type" value="Genomic_DNA"/>
</dbReference>
<feature type="domain" description="PPM-type phosphatase" evidence="3">
    <location>
        <begin position="302"/>
        <end position="517"/>
    </location>
</feature>
<reference evidence="4 5" key="1">
    <citation type="journal article" date="2019" name="Nat. Microbiol.">
        <title>Mediterranean grassland soil C-N compound turnover is dependent on rainfall and depth, and is mediated by genomically divergent microorganisms.</title>
        <authorList>
            <person name="Diamond S."/>
            <person name="Andeer P.F."/>
            <person name="Li Z."/>
            <person name="Crits-Christoph A."/>
            <person name="Burstein D."/>
            <person name="Anantharaman K."/>
            <person name="Lane K.R."/>
            <person name="Thomas B.C."/>
            <person name="Pan C."/>
            <person name="Northen T.R."/>
            <person name="Banfield J.F."/>
        </authorList>
    </citation>
    <scope>NUCLEOTIDE SEQUENCE [LARGE SCALE GENOMIC DNA]</scope>
    <source>
        <strain evidence="4">WS_2</strain>
    </source>
</reference>
<dbReference type="SMART" id="SM00065">
    <property type="entry name" value="GAF"/>
    <property type="match status" value="1"/>
</dbReference>
<dbReference type="SUPFAM" id="SSF55781">
    <property type="entry name" value="GAF domain-like"/>
    <property type="match status" value="1"/>
</dbReference>
<feature type="transmembrane region" description="Helical" evidence="2">
    <location>
        <begin position="46"/>
        <end position="63"/>
    </location>
</feature>
<evidence type="ECO:0000313" key="4">
    <source>
        <dbReference type="EMBL" id="TMQ58904.1"/>
    </source>
</evidence>
<protein>
    <submittedName>
        <fullName evidence="4">GAF domain-containing protein</fullName>
    </submittedName>
</protein>
<feature type="transmembrane region" description="Helical" evidence="2">
    <location>
        <begin position="15"/>
        <end position="34"/>
    </location>
</feature>
<dbReference type="PROSITE" id="PS51746">
    <property type="entry name" value="PPM_2"/>
    <property type="match status" value="1"/>
</dbReference>
<dbReference type="Pfam" id="PF01590">
    <property type="entry name" value="GAF"/>
    <property type="match status" value="1"/>
</dbReference>
<sequence length="537" mass="58041">QLLALRLGPGLRSGLTIAALTLGPGSIAYAIVRHKFLDARLLARRGILYALASAALVGLYLAVLQPLNKMLGAVPGVDPRVFGPVFLVMALALFQPAIARLEELLDHVLLKDPADYRNVLRQLGRELQTTIDLEQLLGRTARTLSEALLLRSVHVVALTPGRPVAFAGSGTPLSDDVLGRVAEMLPRVIEHADGFRLSESADLTADERALLTGSLGIELLVPLRWHDDLLGAILLGHKLTETRFSSEDVALLTTLAGQVAVSLQNALLLRDRVAVARFEEELNLARQIQRTSLLSEFPAIPRCDVHALYIPSRQVGGDFYDVVPAGDGSFLIAIADVSGKGMPAALLSSMLQASLRTQSGGARSLATILKNINSLLYQSTAIHQFATFFLARVDGESLRLTFSNAGHNWPVVMRPNGDRTFLERGGTVLGILESVEFEEAQVALGPGDLVVLYTDGITEAMNGRGEMFGEQRLCEAVEAMPRGVSAREVADRLHRALREFLDGREPQDDLTLLVLRVTERVAAERAVVLAPEAVAAR</sequence>
<evidence type="ECO:0000313" key="5">
    <source>
        <dbReference type="Proteomes" id="UP000317716"/>
    </source>
</evidence>
<evidence type="ECO:0000259" key="3">
    <source>
        <dbReference type="PROSITE" id="PS51746"/>
    </source>
</evidence>
<evidence type="ECO:0000256" key="2">
    <source>
        <dbReference type="SAM" id="Phobius"/>
    </source>
</evidence>
<keyword evidence="2" id="KW-1133">Transmembrane helix</keyword>
<organism evidence="4 5">
    <name type="scientific">Eiseniibacteriota bacterium</name>
    <dbReference type="NCBI Taxonomy" id="2212470"/>
    <lineage>
        <taxon>Bacteria</taxon>
        <taxon>Candidatus Eiseniibacteriota</taxon>
    </lineage>
</organism>
<evidence type="ECO:0000256" key="1">
    <source>
        <dbReference type="ARBA" id="ARBA00022801"/>
    </source>
</evidence>
<dbReference type="InterPro" id="IPR001932">
    <property type="entry name" value="PPM-type_phosphatase-like_dom"/>
</dbReference>
<keyword evidence="1" id="KW-0378">Hydrolase</keyword>
<dbReference type="GO" id="GO:0016791">
    <property type="term" value="F:phosphatase activity"/>
    <property type="evidence" value="ECO:0007669"/>
    <property type="project" value="TreeGrafter"/>
</dbReference>
<dbReference type="PANTHER" id="PTHR43156">
    <property type="entry name" value="STAGE II SPORULATION PROTEIN E-RELATED"/>
    <property type="match status" value="1"/>
</dbReference>
<dbReference type="Pfam" id="PF07228">
    <property type="entry name" value="SpoIIE"/>
    <property type="match status" value="1"/>
</dbReference>
<dbReference type="Gene3D" id="3.30.450.40">
    <property type="match status" value="1"/>
</dbReference>
<keyword evidence="2" id="KW-0472">Membrane</keyword>
<accession>A0A538T5Z9</accession>
<dbReference type="PANTHER" id="PTHR43156:SF2">
    <property type="entry name" value="STAGE II SPORULATION PROTEIN E"/>
    <property type="match status" value="1"/>
</dbReference>
<feature type="non-terminal residue" evidence="4">
    <location>
        <position position="1"/>
    </location>
</feature>
<dbReference type="Proteomes" id="UP000317716">
    <property type="component" value="Unassembled WGS sequence"/>
</dbReference>
<comment type="caution">
    <text evidence="4">The sequence shown here is derived from an EMBL/GenBank/DDBJ whole genome shotgun (WGS) entry which is preliminary data.</text>
</comment>
<keyword evidence="2" id="KW-0812">Transmembrane</keyword>
<name>A0A538T5Z9_UNCEI</name>
<dbReference type="InterPro" id="IPR052016">
    <property type="entry name" value="Bact_Sigma-Reg"/>
</dbReference>
<dbReference type="Gene3D" id="3.60.40.10">
    <property type="entry name" value="PPM-type phosphatase domain"/>
    <property type="match status" value="1"/>
</dbReference>
<dbReference type="InterPro" id="IPR036457">
    <property type="entry name" value="PPM-type-like_dom_sf"/>
</dbReference>
<gene>
    <name evidence="4" type="ORF">E6K72_02125</name>
</gene>
<dbReference type="InterPro" id="IPR003018">
    <property type="entry name" value="GAF"/>
</dbReference>
<dbReference type="SMART" id="SM00331">
    <property type="entry name" value="PP2C_SIG"/>
    <property type="match status" value="1"/>
</dbReference>